<proteinExistence type="predicted"/>
<dbReference type="Pfam" id="PF12854">
    <property type="entry name" value="PPR_1"/>
    <property type="match status" value="1"/>
</dbReference>
<feature type="repeat" description="PPR" evidence="2">
    <location>
        <begin position="309"/>
        <end position="343"/>
    </location>
</feature>
<dbReference type="Proteomes" id="UP001634393">
    <property type="component" value="Unassembled WGS sequence"/>
</dbReference>
<feature type="repeat" description="PPR" evidence="2">
    <location>
        <begin position="15"/>
        <end position="49"/>
    </location>
</feature>
<dbReference type="Pfam" id="PF20431">
    <property type="entry name" value="E_motif"/>
    <property type="match status" value="1"/>
</dbReference>
<dbReference type="InterPro" id="IPR046960">
    <property type="entry name" value="PPR_At4g14850-like_plant"/>
</dbReference>
<dbReference type="InterPro" id="IPR011990">
    <property type="entry name" value="TPR-like_helical_dom_sf"/>
</dbReference>
<accession>A0ABD3RK90</accession>
<organism evidence="4 5">
    <name type="scientific">Penstemon smallii</name>
    <dbReference type="NCBI Taxonomy" id="265156"/>
    <lineage>
        <taxon>Eukaryota</taxon>
        <taxon>Viridiplantae</taxon>
        <taxon>Streptophyta</taxon>
        <taxon>Embryophyta</taxon>
        <taxon>Tracheophyta</taxon>
        <taxon>Spermatophyta</taxon>
        <taxon>Magnoliopsida</taxon>
        <taxon>eudicotyledons</taxon>
        <taxon>Gunneridae</taxon>
        <taxon>Pentapetalae</taxon>
        <taxon>asterids</taxon>
        <taxon>lamiids</taxon>
        <taxon>Lamiales</taxon>
        <taxon>Plantaginaceae</taxon>
        <taxon>Cheloneae</taxon>
        <taxon>Penstemon</taxon>
    </lineage>
</organism>
<protein>
    <recommendedName>
        <fullName evidence="6">Pentatricopeptide repeat-containing protein</fullName>
    </recommendedName>
</protein>
<reference evidence="4 5" key="1">
    <citation type="submission" date="2024-12" db="EMBL/GenBank/DDBJ databases">
        <title>The unique morphological basis and parallel evolutionary history of personate flowers in Penstemon.</title>
        <authorList>
            <person name="Depatie T.H."/>
            <person name="Wessinger C.A."/>
        </authorList>
    </citation>
    <scope>NUCLEOTIDE SEQUENCE [LARGE SCALE GENOMIC DNA]</scope>
    <source>
        <strain evidence="4">WTNN_2</strain>
        <tissue evidence="4">Leaf</tissue>
    </source>
</reference>
<dbReference type="InterPro" id="IPR003774">
    <property type="entry name" value="AlgH-like"/>
</dbReference>
<dbReference type="Gene3D" id="1.25.40.10">
    <property type="entry name" value="Tetratricopeptide repeat domain"/>
    <property type="match status" value="5"/>
</dbReference>
<evidence type="ECO:0008006" key="6">
    <source>
        <dbReference type="Google" id="ProtNLM"/>
    </source>
</evidence>
<keyword evidence="5" id="KW-1185">Reference proteome</keyword>
<evidence type="ECO:0000256" key="3">
    <source>
        <dbReference type="SAM" id="MobiDB-lite"/>
    </source>
</evidence>
<evidence type="ECO:0000313" key="5">
    <source>
        <dbReference type="Proteomes" id="UP001634393"/>
    </source>
</evidence>
<name>A0ABD3RK90_9LAMI</name>
<comment type="caution">
    <text evidence="4">The sequence shown here is derived from an EMBL/GenBank/DDBJ whole genome shotgun (WGS) entry which is preliminary data.</text>
</comment>
<evidence type="ECO:0000313" key="4">
    <source>
        <dbReference type="EMBL" id="KAL3813414.1"/>
    </source>
</evidence>
<dbReference type="Gene3D" id="3.40.1740.10">
    <property type="entry name" value="VC0467-like"/>
    <property type="match status" value="1"/>
</dbReference>
<evidence type="ECO:0000256" key="1">
    <source>
        <dbReference type="ARBA" id="ARBA00022737"/>
    </source>
</evidence>
<dbReference type="NCBIfam" id="TIGR00756">
    <property type="entry name" value="PPR"/>
    <property type="match status" value="7"/>
</dbReference>
<dbReference type="FunFam" id="1.25.40.10:FF:000442">
    <property type="entry name" value="Pentatricopeptide repeat-containing protein At3g49710"/>
    <property type="match status" value="1"/>
</dbReference>
<keyword evidence="1" id="KW-0677">Repeat</keyword>
<dbReference type="PANTHER" id="PTHR47926">
    <property type="entry name" value="PENTATRICOPEPTIDE REPEAT-CONTAINING PROTEIN"/>
    <property type="match status" value="1"/>
</dbReference>
<feature type="repeat" description="PPR" evidence="2">
    <location>
        <begin position="115"/>
        <end position="149"/>
    </location>
</feature>
<dbReference type="PANTHER" id="PTHR47926:SF413">
    <property type="entry name" value="REPEAT (TPR)-LIKE SUPERFAMILY PROTEIN, PUTATIVE-RELATED"/>
    <property type="match status" value="1"/>
</dbReference>
<feature type="region of interest" description="Disordered" evidence="3">
    <location>
        <begin position="476"/>
        <end position="500"/>
    </location>
</feature>
<feature type="repeat" description="PPR" evidence="2">
    <location>
        <begin position="177"/>
        <end position="211"/>
    </location>
</feature>
<dbReference type="Pfam" id="PF02622">
    <property type="entry name" value="DUF179"/>
    <property type="match status" value="1"/>
</dbReference>
<dbReference type="SUPFAM" id="SSF143456">
    <property type="entry name" value="VC0467-like"/>
    <property type="match status" value="1"/>
</dbReference>
<dbReference type="EMBL" id="JBJXBP010000008">
    <property type="protein sequence ID" value="KAL3813414.1"/>
    <property type="molecule type" value="Genomic_DNA"/>
</dbReference>
<dbReference type="Pfam" id="PF01535">
    <property type="entry name" value="PPR"/>
    <property type="match status" value="5"/>
</dbReference>
<evidence type="ECO:0000256" key="2">
    <source>
        <dbReference type="PROSITE-ProRule" id="PRU00708"/>
    </source>
</evidence>
<sequence length="733" mass="81442">MALAINVFDQVQSPNSHLYNALIKACVSNSEHTRAFRVFQEMQWSGTLPDNYTYLYLLKACSGLNYVKMIHAHVEKKNLYWDLFVLNSLIDAYSKCGLVGVTAAKMVFDVMEERDVVTYNSMISGLVKAGELKEAKKLFDEMPERDKVSWNAILDGYVKAGEMREAFELFERMPFRDVVSWSTVISGYAKMGDIDMARLLFDKMPEKNLISWTIIISGYAEKGVAKEAIGLYVQMEKLGLKLDDGTFVSILSASTESGLLCLGKKVHRSLMKSGRKCSVVVSNALIDMYGKCGSLNRAWRVFNAMERKDLVSWNVMIHGLAMHGYGHKALELFGRMKQEGFEPDKVTLIGVLSACNHAGLVKEGTSYFHGMENDYGIIPEIEHYGCVIDLLGRGGRLTEAFRLLHAMPFEPNVVIWSSLLGACRMHNAVELAEEVQNQLEKLETTDAGNSSMLSNIYAAAEDWENVSNARLQMKKTANKRPSGVSCQSGSSTPEDEEGPFLNSDWRSFRAKLVARERVLPLTQPTSAADPDTLIDHPLPITIGDRWAHTIYEPEKGCLLIATEKLDGVHIFERTVILLLSTGPIGPTGLILNRPSLMSIKEMKSSALDVSGSFSDRPLFFGGPLEEGLFMVQGNDDGVGMSGVFDEVMKGVYYGTKESVGCAAEMVKRDVVKVDDFRFFDGYCAWDKEQLRDEIRGGYWTVAACSPGVVGLNCVGSVGLWEEILGLMGLRKVW</sequence>
<dbReference type="AlphaFoldDB" id="A0ABD3RK90"/>
<dbReference type="PROSITE" id="PS51375">
    <property type="entry name" value="PPR"/>
    <property type="match status" value="5"/>
</dbReference>
<dbReference type="InterPro" id="IPR046848">
    <property type="entry name" value="E_motif"/>
</dbReference>
<dbReference type="Pfam" id="PF13041">
    <property type="entry name" value="PPR_2"/>
    <property type="match status" value="2"/>
</dbReference>
<feature type="repeat" description="PPR" evidence="2">
    <location>
        <begin position="278"/>
        <end position="308"/>
    </location>
</feature>
<gene>
    <name evidence="4" type="ORF">ACJIZ3_014682</name>
</gene>
<dbReference type="FunFam" id="1.25.40.10:FF:000184">
    <property type="entry name" value="Pentatricopeptide repeat-containing protein, chloroplastic"/>
    <property type="match status" value="1"/>
</dbReference>
<dbReference type="InterPro" id="IPR002885">
    <property type="entry name" value="PPR_rpt"/>
</dbReference>